<feature type="domain" description="BD-FAE-like" evidence="4">
    <location>
        <begin position="99"/>
        <end position="290"/>
    </location>
</feature>
<feature type="signal peptide" evidence="3">
    <location>
        <begin position="1"/>
        <end position="22"/>
    </location>
</feature>
<protein>
    <submittedName>
        <fullName evidence="5">Acetyl esterase/lipase</fullName>
    </submittedName>
</protein>
<dbReference type="GO" id="GO:0016787">
    <property type="term" value="F:hydrolase activity"/>
    <property type="evidence" value="ECO:0007669"/>
    <property type="project" value="UniProtKB-KW"/>
</dbReference>
<sequence length="330" mass="34897">MRPAVTLAALALAALVPAAAHATSATAAAASTLSSASVNAAAASTLSSTSARAAKDPTPEPTVHTTTDPFGVGGFAFETISYGPHKRQAMDVWWTPDGMKRPGIFLIHGGWWSSGDKTQATSIARSYAELGYTVFNLNYRLSGDAAWPSQRSDVFDAIHTGVKSAERWQFDPKKYVILGFSAGGHLATAVGTFGDGELPGLKGVVGVSPVVSPLLAFHDGDETFDPNRRKLREAAVQLAGGCEPLGKCSRVWASMEVQWHASRGDAPVLTVHSQDEFVPPSHSVRLKSMLGQVGVPMTVLTVPGIAHSSPLYRTPGVAERIQKWIIEKIG</sequence>
<reference evidence="5 6" key="1">
    <citation type="submission" date="2020-07" db="EMBL/GenBank/DDBJ databases">
        <title>Genomic Encyclopedia of Type Strains, Phase IV (KMG-IV): sequencing the most valuable type-strain genomes for metagenomic binning, comparative biology and taxonomic classification.</title>
        <authorList>
            <person name="Goeker M."/>
        </authorList>
    </citation>
    <scope>NUCLEOTIDE SEQUENCE [LARGE SCALE GENOMIC DNA]</scope>
    <source>
        <strain evidence="5 6">DSM 45533</strain>
    </source>
</reference>
<gene>
    <name evidence="5" type="ORF">HNR30_007268</name>
</gene>
<dbReference type="PANTHER" id="PTHR48081">
    <property type="entry name" value="AB HYDROLASE SUPERFAMILY PROTEIN C4A8.06C"/>
    <property type="match status" value="1"/>
</dbReference>
<keyword evidence="1" id="KW-0378">Hydrolase</keyword>
<evidence type="ECO:0000259" key="4">
    <source>
        <dbReference type="Pfam" id="PF20434"/>
    </source>
</evidence>
<dbReference type="InterPro" id="IPR029058">
    <property type="entry name" value="AB_hydrolase_fold"/>
</dbReference>
<feature type="chain" id="PRO_5030961421" evidence="3">
    <location>
        <begin position="23"/>
        <end position="330"/>
    </location>
</feature>
<dbReference type="Pfam" id="PF20434">
    <property type="entry name" value="BD-FAE"/>
    <property type="match status" value="1"/>
</dbReference>
<dbReference type="EMBL" id="JACDUR010000007">
    <property type="protein sequence ID" value="MBA2895882.1"/>
    <property type="molecule type" value="Genomic_DNA"/>
</dbReference>
<dbReference type="InterPro" id="IPR049492">
    <property type="entry name" value="BD-FAE-like_dom"/>
</dbReference>
<feature type="region of interest" description="Disordered" evidence="2">
    <location>
        <begin position="48"/>
        <end position="68"/>
    </location>
</feature>
<dbReference type="Gene3D" id="3.40.50.1820">
    <property type="entry name" value="alpha/beta hydrolase"/>
    <property type="match status" value="1"/>
</dbReference>
<evidence type="ECO:0000256" key="3">
    <source>
        <dbReference type="SAM" id="SignalP"/>
    </source>
</evidence>
<accession>A0A7W0HUE5</accession>
<keyword evidence="3" id="KW-0732">Signal</keyword>
<dbReference type="AlphaFoldDB" id="A0A7W0HUE5"/>
<dbReference type="InterPro" id="IPR050300">
    <property type="entry name" value="GDXG_lipolytic_enzyme"/>
</dbReference>
<evidence type="ECO:0000313" key="5">
    <source>
        <dbReference type="EMBL" id="MBA2895882.1"/>
    </source>
</evidence>
<evidence type="ECO:0000256" key="1">
    <source>
        <dbReference type="ARBA" id="ARBA00022801"/>
    </source>
</evidence>
<comment type="caution">
    <text evidence="5">The sequence shown here is derived from an EMBL/GenBank/DDBJ whole genome shotgun (WGS) entry which is preliminary data.</text>
</comment>
<keyword evidence="6" id="KW-1185">Reference proteome</keyword>
<dbReference type="Proteomes" id="UP000530928">
    <property type="component" value="Unassembled WGS sequence"/>
</dbReference>
<organism evidence="5 6">
    <name type="scientific">Nonomuraea soli</name>
    <dbReference type="NCBI Taxonomy" id="1032476"/>
    <lineage>
        <taxon>Bacteria</taxon>
        <taxon>Bacillati</taxon>
        <taxon>Actinomycetota</taxon>
        <taxon>Actinomycetes</taxon>
        <taxon>Streptosporangiales</taxon>
        <taxon>Streptosporangiaceae</taxon>
        <taxon>Nonomuraea</taxon>
    </lineage>
</organism>
<name>A0A7W0HUE5_9ACTN</name>
<dbReference type="SUPFAM" id="SSF53474">
    <property type="entry name" value="alpha/beta-Hydrolases"/>
    <property type="match status" value="1"/>
</dbReference>
<evidence type="ECO:0000313" key="6">
    <source>
        <dbReference type="Proteomes" id="UP000530928"/>
    </source>
</evidence>
<proteinExistence type="predicted"/>
<evidence type="ECO:0000256" key="2">
    <source>
        <dbReference type="SAM" id="MobiDB-lite"/>
    </source>
</evidence>
<dbReference type="RefSeq" id="WP_246379912.1">
    <property type="nucleotide sequence ID" value="NZ_BAABAM010000011.1"/>
</dbReference>